<proteinExistence type="predicted"/>
<dbReference type="Proteomes" id="UP000693946">
    <property type="component" value="Linkage Group LG1"/>
</dbReference>
<accession>A0AAV6T6C6</accession>
<evidence type="ECO:0000256" key="1">
    <source>
        <dbReference type="SAM" id="Phobius"/>
    </source>
</evidence>
<sequence length="66" mass="6853">MSNDRCGAVEMILRHILGGSAVGHLSVSLLAVTFCARGEKQNPAPNVSTAASYVGKLLPALHYVCG</sequence>
<organism evidence="2 3">
    <name type="scientific">Solea senegalensis</name>
    <name type="common">Senegalese sole</name>
    <dbReference type="NCBI Taxonomy" id="28829"/>
    <lineage>
        <taxon>Eukaryota</taxon>
        <taxon>Metazoa</taxon>
        <taxon>Chordata</taxon>
        <taxon>Craniata</taxon>
        <taxon>Vertebrata</taxon>
        <taxon>Euteleostomi</taxon>
        <taxon>Actinopterygii</taxon>
        <taxon>Neopterygii</taxon>
        <taxon>Teleostei</taxon>
        <taxon>Neoteleostei</taxon>
        <taxon>Acanthomorphata</taxon>
        <taxon>Carangaria</taxon>
        <taxon>Pleuronectiformes</taxon>
        <taxon>Pleuronectoidei</taxon>
        <taxon>Soleidae</taxon>
        <taxon>Solea</taxon>
    </lineage>
</organism>
<feature type="transmembrane region" description="Helical" evidence="1">
    <location>
        <begin position="12"/>
        <end position="36"/>
    </location>
</feature>
<protein>
    <submittedName>
        <fullName evidence="2">Uncharacterized protein</fullName>
    </submittedName>
</protein>
<dbReference type="EMBL" id="JAGKHQ010000001">
    <property type="protein sequence ID" value="KAG7524855.1"/>
    <property type="molecule type" value="Genomic_DNA"/>
</dbReference>
<keyword evidence="3" id="KW-1185">Reference proteome</keyword>
<evidence type="ECO:0000313" key="2">
    <source>
        <dbReference type="EMBL" id="KAG7524855.1"/>
    </source>
</evidence>
<comment type="caution">
    <text evidence="2">The sequence shown here is derived from an EMBL/GenBank/DDBJ whole genome shotgun (WGS) entry which is preliminary data.</text>
</comment>
<evidence type="ECO:0000313" key="3">
    <source>
        <dbReference type="Proteomes" id="UP000693946"/>
    </source>
</evidence>
<keyword evidence="1" id="KW-0472">Membrane</keyword>
<keyword evidence="1" id="KW-1133">Transmembrane helix</keyword>
<dbReference type="AlphaFoldDB" id="A0AAV6T6C6"/>
<reference evidence="2 3" key="1">
    <citation type="journal article" date="2021" name="Sci. Rep.">
        <title>Chromosome anchoring in Senegalese sole (Solea senegalensis) reveals sex-associated markers and genome rearrangements in flatfish.</title>
        <authorList>
            <person name="Guerrero-Cozar I."/>
            <person name="Gomez-Garrido J."/>
            <person name="Berbel C."/>
            <person name="Martinez-Blanch J.F."/>
            <person name="Alioto T."/>
            <person name="Claros M.G."/>
            <person name="Gagnaire P.A."/>
            <person name="Manchado M."/>
        </authorList>
    </citation>
    <scope>NUCLEOTIDE SEQUENCE [LARGE SCALE GENOMIC DNA]</scope>
    <source>
        <strain evidence="2">Sse05_10M</strain>
    </source>
</reference>
<name>A0AAV6T6C6_SOLSE</name>
<keyword evidence="1" id="KW-0812">Transmembrane</keyword>
<gene>
    <name evidence="2" type="ORF">JOB18_017891</name>
</gene>